<comment type="caution">
    <text evidence="1">The sequence shown here is derived from an EMBL/GenBank/DDBJ whole genome shotgun (WGS) entry which is preliminary data.</text>
</comment>
<accession>A0A644ZCM1</accession>
<gene>
    <name evidence="1" type="ORF">SDC9_82227</name>
</gene>
<dbReference type="EMBL" id="VSSQ01007346">
    <property type="protein sequence ID" value="MPM35634.1"/>
    <property type="molecule type" value="Genomic_DNA"/>
</dbReference>
<dbReference type="AlphaFoldDB" id="A0A644ZCM1"/>
<sequence>MFSGFLMMGIMGYECMQSMADTCVNLPSLKDSLGDGMQQISNKKVTFLLTLARARGIFKVSTVSPVAVPLSR</sequence>
<evidence type="ECO:0000313" key="1">
    <source>
        <dbReference type="EMBL" id="MPM35634.1"/>
    </source>
</evidence>
<protein>
    <submittedName>
        <fullName evidence="1">Uncharacterized protein</fullName>
    </submittedName>
</protein>
<name>A0A644ZCM1_9ZZZZ</name>
<reference evidence="1" key="1">
    <citation type="submission" date="2019-08" db="EMBL/GenBank/DDBJ databases">
        <authorList>
            <person name="Kucharzyk K."/>
            <person name="Murdoch R.W."/>
            <person name="Higgins S."/>
            <person name="Loffler F."/>
        </authorList>
    </citation>
    <scope>NUCLEOTIDE SEQUENCE</scope>
</reference>
<organism evidence="1">
    <name type="scientific">bioreactor metagenome</name>
    <dbReference type="NCBI Taxonomy" id="1076179"/>
    <lineage>
        <taxon>unclassified sequences</taxon>
        <taxon>metagenomes</taxon>
        <taxon>ecological metagenomes</taxon>
    </lineage>
</organism>
<proteinExistence type="predicted"/>